<accession>A0ABS2BPG6</accession>
<keyword evidence="8" id="KW-0472">Membrane</keyword>
<dbReference type="Gene3D" id="3.40.50.2000">
    <property type="entry name" value="Glycogen Phosphorylase B"/>
    <property type="match status" value="2"/>
</dbReference>
<dbReference type="PANTHER" id="PTHR30160:SF19">
    <property type="entry name" value="LIPOPOLYSACCHARIDE HEPTOSYLTRANSFERASE 1"/>
    <property type="match status" value="1"/>
</dbReference>
<dbReference type="InterPro" id="IPR011908">
    <property type="entry name" value="LipoPS_heptosylTferase-I"/>
</dbReference>
<evidence type="ECO:0000256" key="2">
    <source>
        <dbReference type="ARBA" id="ARBA00004713"/>
    </source>
</evidence>
<dbReference type="CDD" id="cd03789">
    <property type="entry name" value="GT9_LPS_heptosyltransferase"/>
    <property type="match status" value="1"/>
</dbReference>
<dbReference type="Proteomes" id="UP000809431">
    <property type="component" value="Unassembled WGS sequence"/>
</dbReference>
<keyword evidence="15" id="KW-1185">Reference proteome</keyword>
<dbReference type="InterPro" id="IPR051199">
    <property type="entry name" value="LPS_LOS_Heptosyltrfase"/>
</dbReference>
<dbReference type="EC" id="2.4.99.23" evidence="10"/>
<dbReference type="PANTHER" id="PTHR30160">
    <property type="entry name" value="TETRAACYLDISACCHARIDE 4'-KINASE-RELATED"/>
    <property type="match status" value="1"/>
</dbReference>
<name>A0ABS2BPG6_9NEIS</name>
<dbReference type="InterPro" id="IPR002201">
    <property type="entry name" value="Glyco_trans_9"/>
</dbReference>
<reference evidence="14 15" key="1">
    <citation type="submission" date="2021-01" db="EMBL/GenBank/DDBJ databases">
        <title>Draft Genome Sequence and Polyhydroxyalkanoate Biosynthetic Potential of Jeongeupia naejangsanensis Type Strain DSM 24253.</title>
        <authorList>
            <person name="Turrini P."/>
            <person name="Artuso I."/>
            <person name="Lugli G.A."/>
            <person name="Frangipani E."/>
            <person name="Ventura M."/>
            <person name="Visca P."/>
        </authorList>
    </citation>
    <scope>NUCLEOTIDE SEQUENCE [LARGE SCALE GENOMIC DNA]</scope>
    <source>
        <strain evidence="14 15">DSM 24253</strain>
    </source>
</reference>
<comment type="similarity">
    <text evidence="9">Belongs to the glycosyltransferase 9 family.</text>
</comment>
<evidence type="ECO:0000256" key="5">
    <source>
        <dbReference type="ARBA" id="ARBA00022676"/>
    </source>
</evidence>
<proteinExistence type="inferred from homology"/>
<comment type="catalytic activity">
    <reaction evidence="13">
        <text>an alpha-Kdo-(2-&gt;4)-alpha-Kdo-(2-&gt;6)-lipid A + ADP-L-glycero-beta-D-manno-heptose = an L-alpha-D-Hep-(1-&gt;5)-[alpha-Kdo-(2-&gt;4)]-alpha-Kdo-(2-&gt;6)-lipid A + ADP + H(+)</text>
        <dbReference type="Rhea" id="RHEA:74067"/>
        <dbReference type="ChEBI" id="CHEBI:15378"/>
        <dbReference type="ChEBI" id="CHEBI:61506"/>
        <dbReference type="ChEBI" id="CHEBI:176431"/>
        <dbReference type="ChEBI" id="CHEBI:193068"/>
        <dbReference type="ChEBI" id="CHEBI:456216"/>
        <dbReference type="EC" id="2.4.99.23"/>
    </reaction>
</comment>
<dbReference type="EMBL" id="JAESND010000010">
    <property type="protein sequence ID" value="MBM3117521.1"/>
    <property type="molecule type" value="Genomic_DNA"/>
</dbReference>
<evidence type="ECO:0000313" key="14">
    <source>
        <dbReference type="EMBL" id="MBM3117521.1"/>
    </source>
</evidence>
<comment type="subcellular location">
    <subcellularLocation>
        <location evidence="1">Cell inner membrane</location>
        <topology evidence="1">Peripheral membrane protein</topology>
        <orientation evidence="1">Cytoplasmic side</orientation>
    </subcellularLocation>
</comment>
<keyword evidence="3" id="KW-1003">Cell membrane</keyword>
<evidence type="ECO:0000256" key="10">
    <source>
        <dbReference type="ARBA" id="ARBA00044041"/>
    </source>
</evidence>
<dbReference type="Pfam" id="PF01075">
    <property type="entry name" value="Glyco_transf_9"/>
    <property type="match status" value="1"/>
</dbReference>
<organism evidence="14 15">
    <name type="scientific">Jeongeupia naejangsanensis</name>
    <dbReference type="NCBI Taxonomy" id="613195"/>
    <lineage>
        <taxon>Bacteria</taxon>
        <taxon>Pseudomonadati</taxon>
        <taxon>Pseudomonadota</taxon>
        <taxon>Betaproteobacteria</taxon>
        <taxon>Neisseriales</taxon>
        <taxon>Chitinibacteraceae</taxon>
        <taxon>Jeongeupia</taxon>
    </lineage>
</organism>
<evidence type="ECO:0000256" key="3">
    <source>
        <dbReference type="ARBA" id="ARBA00022475"/>
    </source>
</evidence>
<evidence type="ECO:0000256" key="13">
    <source>
        <dbReference type="ARBA" id="ARBA00049201"/>
    </source>
</evidence>
<protein>
    <recommendedName>
        <fullName evidence="11">Lipopolysaccharide heptosyltransferase 1</fullName>
        <ecNumber evidence="10">2.4.99.23</ecNumber>
    </recommendedName>
    <alternativeName>
        <fullName evidence="12">ADP-heptose:lipopolysaccharide heptosyltransferase I</fullName>
    </alternativeName>
</protein>
<comment type="caution">
    <text evidence="14">The sequence shown here is derived from an EMBL/GenBank/DDBJ whole genome shotgun (WGS) entry which is preliminary data.</text>
</comment>
<evidence type="ECO:0000256" key="1">
    <source>
        <dbReference type="ARBA" id="ARBA00004515"/>
    </source>
</evidence>
<evidence type="ECO:0000256" key="12">
    <source>
        <dbReference type="ARBA" id="ARBA00044330"/>
    </source>
</evidence>
<keyword evidence="7" id="KW-0448">Lipopolysaccharide biosynthesis</keyword>
<dbReference type="SUPFAM" id="SSF53756">
    <property type="entry name" value="UDP-Glycosyltransferase/glycogen phosphorylase"/>
    <property type="match status" value="1"/>
</dbReference>
<evidence type="ECO:0000256" key="4">
    <source>
        <dbReference type="ARBA" id="ARBA00022519"/>
    </source>
</evidence>
<keyword evidence="4" id="KW-0997">Cell inner membrane</keyword>
<keyword evidence="6" id="KW-0808">Transferase</keyword>
<sequence length="319" mass="34014">MSKLLLVRLSSMGDIIHTFPALTDLARARPGTTLDWVVEEGFAELPPLHPAVGRVIPFALRRWRRSLLSRTTRAEAGVLRQSLTQADYDRVIDAQGLIKSALVARQAGAPVVGYDWQSARESLAALAYAESVAVPKPLHAVERARLLFAGAFGYRIETAPDYGMAVPEVALPWCPSGAYAVLLTATSRADKEWAEANWIVLGDRLAAEGLACVLPWGSDAERERAERLAQAMPNAVVAPRLDLTRAARLLADARVVVGVDTGLAHLAAAVATPVVAIFCASDPDRTGVLAGTYAVNLGRRGAAPDVETVWAATRQGLGA</sequence>
<evidence type="ECO:0000256" key="7">
    <source>
        <dbReference type="ARBA" id="ARBA00022985"/>
    </source>
</evidence>
<evidence type="ECO:0000313" key="15">
    <source>
        <dbReference type="Proteomes" id="UP000809431"/>
    </source>
</evidence>
<evidence type="ECO:0000256" key="8">
    <source>
        <dbReference type="ARBA" id="ARBA00023136"/>
    </source>
</evidence>
<evidence type="ECO:0000256" key="6">
    <source>
        <dbReference type="ARBA" id="ARBA00022679"/>
    </source>
</evidence>
<dbReference type="RefSeq" id="WP_203539735.1">
    <property type="nucleotide sequence ID" value="NZ_JAESND010000010.1"/>
</dbReference>
<evidence type="ECO:0000256" key="9">
    <source>
        <dbReference type="ARBA" id="ARBA00043995"/>
    </source>
</evidence>
<comment type="pathway">
    <text evidence="2">Bacterial outer membrane biogenesis; LPS core biosynthesis.</text>
</comment>
<keyword evidence="5" id="KW-0328">Glycosyltransferase</keyword>
<evidence type="ECO:0000256" key="11">
    <source>
        <dbReference type="ARBA" id="ARBA00044190"/>
    </source>
</evidence>
<dbReference type="NCBIfam" id="TIGR02193">
    <property type="entry name" value="heptsyl_trn_I"/>
    <property type="match status" value="1"/>
</dbReference>
<gene>
    <name evidence="14" type="primary">waaC</name>
    <name evidence="14" type="ORF">JMJ54_16920</name>
</gene>